<dbReference type="InterPro" id="IPR043502">
    <property type="entry name" value="DNA/RNA_pol_sf"/>
</dbReference>
<accession>A0A0C2FFD0</accession>
<dbReference type="InterPro" id="IPR005312">
    <property type="entry name" value="DUF1759"/>
</dbReference>
<feature type="region of interest" description="Disordered" evidence="2">
    <location>
        <begin position="465"/>
        <end position="522"/>
    </location>
</feature>
<dbReference type="Gene3D" id="1.10.340.70">
    <property type="match status" value="1"/>
</dbReference>
<dbReference type="Pfam" id="PF05380">
    <property type="entry name" value="Peptidase_A17"/>
    <property type="match status" value="1"/>
</dbReference>
<dbReference type="Pfam" id="PF17921">
    <property type="entry name" value="Integrase_H2C2"/>
    <property type="match status" value="1"/>
</dbReference>
<dbReference type="Pfam" id="PF05585">
    <property type="entry name" value="DUF1758"/>
    <property type="match status" value="1"/>
</dbReference>
<evidence type="ECO:0000259" key="3">
    <source>
        <dbReference type="PROSITE" id="PS50175"/>
    </source>
</evidence>
<feature type="region of interest" description="Disordered" evidence="2">
    <location>
        <begin position="1744"/>
        <end position="1775"/>
    </location>
</feature>
<feature type="domain" description="Peptidase A2" evidence="3">
    <location>
        <begin position="607"/>
        <end position="700"/>
    </location>
</feature>
<dbReference type="Gene3D" id="3.30.70.270">
    <property type="match status" value="1"/>
</dbReference>
<feature type="compositionally biased region" description="Basic and acidic residues" evidence="2">
    <location>
        <begin position="366"/>
        <end position="384"/>
    </location>
</feature>
<dbReference type="CDD" id="cd00303">
    <property type="entry name" value="retropepsin_like"/>
    <property type="match status" value="1"/>
</dbReference>
<organism evidence="4 5">
    <name type="scientific">Ancylostoma duodenale</name>
    <dbReference type="NCBI Taxonomy" id="51022"/>
    <lineage>
        <taxon>Eukaryota</taxon>
        <taxon>Metazoa</taxon>
        <taxon>Ecdysozoa</taxon>
        <taxon>Nematoda</taxon>
        <taxon>Chromadorea</taxon>
        <taxon>Rhabditida</taxon>
        <taxon>Rhabditina</taxon>
        <taxon>Rhabditomorpha</taxon>
        <taxon>Strongyloidea</taxon>
        <taxon>Ancylostomatidae</taxon>
        <taxon>Ancylostomatinae</taxon>
        <taxon>Ancylostoma</taxon>
    </lineage>
</organism>
<dbReference type="InterPro" id="IPR001995">
    <property type="entry name" value="Peptidase_A2_cat"/>
</dbReference>
<dbReference type="Gene3D" id="2.40.70.10">
    <property type="entry name" value="Acid Proteases"/>
    <property type="match status" value="1"/>
</dbReference>
<dbReference type="SUPFAM" id="SSF50630">
    <property type="entry name" value="Acid proteases"/>
    <property type="match status" value="1"/>
</dbReference>
<dbReference type="InterPro" id="IPR008737">
    <property type="entry name" value="DUF1758"/>
</dbReference>
<sequence length="1775" mass="205556">MSGRIKGLLTRGLNTLKEACQNVENQELLTDGSPPASEELLYAAQIQIQKALESISQRWEQTMKEAREQPDLNGKQSIINDYQHHWQTQKGDEIISNAQTLLRQIKAALESLPSVEPKLELQQTQEPIPPQPPQRRNNSDIGSLNVESVIQPSTLFPLLPETAYDAGRMNHNAQLSNQTPQTIRLPKFELPKFYGELEQFPHFWNVSTRPSTSCLQGDAALTIHGLEITEECYDQAIQLLHQRYNRPRLTRNALVNRLKEIKPSSQSALSQRNTFCMVKAVMVQLDKLEDNSRSTATMQIIRDKFPELTRLKLEKRQHKQGTDWTMSQLLDALDAIIEQQEAVCEIRQTSDHTTTMVTQHTRHLPPQRDKRTNYERSPDERPRYYTKEQSSPMECCFCKSRNHHSKRCTRVTSVEVRRKILSKTNLCWICFRKGHRSYRCKQPCCYYCGRDHHQSLCLQNRRNTTKRGSYNRDQPRFRSRGTQSNSSRESSPGYVPTRNRLQSSPDTQIRYKQTRGSSPRTHRKVHFEENADGTGSKVNTITSERLQGNIFEPYPWEESSNSEEEQLLPKTLICSQPANPKKSCSCPRLMTLMAKAINQETKKIQPVSVLLDTGSQHSYIREDTAKRLNLQLSEFKPCSVLAFGGKSTVEQSAKTSVTLVDVHGNKFNIKVTTRTFITTVCRNTITNSNRFPENIHGEKTMEASIDILLGIDYYWHIVNQTDTKVLPSGLNLMTTRLGPVTSGITRLVNITEKPSHIEEKTTGQLLSKLWDLETVGIHDDPSPSSETREGKDIIEHFYRTVVVAEGYIYVQFPWKANHQNLPDNKALARRRLEHQYVRYKDQPEIWKAYCDTIEQQLKTGIIEEVDEHKFDGDHVYYLPHQVVTKDSETTKHRIVYDASSHYKGAPSLNDCIHQGPTLLPDLCGTLLRARLHRYLIVADVEKAFHQIRLQKSQRDATRFLWLKNPQRKPDDDNIRIFRFTRVPFGINASPFLLSISVRYGLEREKDNSIRKEILANTYVDNVLIGGRNTEECLRKQRECKETFNRMQMNLREFMSNNAQLMEQIPEKDRAKPRNTFKILGIQWSPSTDKLLMTTKIRHKTVDTKRRALRVLASTFDPLGFLNPLLVKAKIFLQDLWRREYDWDTPLTEEDKDSWRTIVEEIDTNHITIPRYITSTTDNTRYDLLVFADASVRIYAAVVYLLYKSPKDGTKCDIVMSKSRLAPLEKITVPRLELMAMFIAAKLAKFVHNQMKIKLESILFFSDSQIALFWIHSKKDLKTFVKNRVQFIHNTVNDLRTNNTKVKFHFVNTNDNPADYATRGLTATEAAHHTWWNGPSFVLTPEEQWPNKNMNFLNLTFDDEEEANSEFKTLTASTDSFTSVIPYRCTNSYDKLVRVLCIVLKFLRKRVYDKLNRKSKSRLDDTLQLNRTEPSKHITVDDIQQAEYFIIRHHYKENASELNRYTQDRNLKLFADREGIFRAITRMRNSKLQDDAKNPVLLLPKHPLSQMILEKYHRKLLHAGVSHTIVAVREKYIMPKLRQIAKSVLRQCVVCRKVQGRAFKYPEPPDFPSQRVTRKVEAVLNTRPLTPVNDSLIDGNVRVLRPIDLINPYANLNPFAEKNTATSLSLYHSSETKEYINSWFHSALDNLNLFWKLWQKDYLQALIEKQQRSKHSLHGCKSLPKNGDIVLVKQEITPRNQWPLAIITKIEVRENGTIRSAKIRTANGTELDRPVNHLIPLEIQARESLPALRREKKQPPQRIQPTRAAKSTGRKESTRF</sequence>
<dbReference type="PANTHER" id="PTHR47331">
    <property type="entry name" value="PHD-TYPE DOMAIN-CONTAINING PROTEIN"/>
    <property type="match status" value="1"/>
</dbReference>
<dbReference type="GO" id="GO:0006508">
    <property type="term" value="P:proteolysis"/>
    <property type="evidence" value="ECO:0007669"/>
    <property type="project" value="InterPro"/>
</dbReference>
<evidence type="ECO:0000256" key="1">
    <source>
        <dbReference type="ARBA" id="ARBA00022801"/>
    </source>
</evidence>
<dbReference type="InterPro" id="IPR001969">
    <property type="entry name" value="Aspartic_peptidase_AS"/>
</dbReference>
<dbReference type="InterPro" id="IPR008042">
    <property type="entry name" value="Retrotrans_Pao"/>
</dbReference>
<feature type="region of interest" description="Disordered" evidence="2">
    <location>
        <begin position="354"/>
        <end position="384"/>
    </location>
</feature>
<evidence type="ECO:0000256" key="2">
    <source>
        <dbReference type="SAM" id="MobiDB-lite"/>
    </source>
</evidence>
<feature type="region of interest" description="Disordered" evidence="2">
    <location>
        <begin position="119"/>
        <end position="141"/>
    </location>
</feature>
<dbReference type="EMBL" id="KN767890">
    <property type="protein sequence ID" value="KIH47315.1"/>
    <property type="molecule type" value="Genomic_DNA"/>
</dbReference>
<dbReference type="InterPro" id="IPR021109">
    <property type="entry name" value="Peptidase_aspartic_dom_sf"/>
</dbReference>
<reference evidence="4 5" key="1">
    <citation type="submission" date="2013-12" db="EMBL/GenBank/DDBJ databases">
        <title>Draft genome of the parsitic nematode Ancylostoma duodenale.</title>
        <authorList>
            <person name="Mitreva M."/>
        </authorList>
    </citation>
    <scope>NUCLEOTIDE SEQUENCE [LARGE SCALE GENOMIC DNA]</scope>
    <source>
        <strain evidence="4 5">Zhejiang</strain>
    </source>
</reference>
<proteinExistence type="predicted"/>
<evidence type="ECO:0000313" key="4">
    <source>
        <dbReference type="EMBL" id="KIH47315.1"/>
    </source>
</evidence>
<feature type="compositionally biased region" description="Polar residues" evidence="2">
    <location>
        <begin position="480"/>
        <end position="490"/>
    </location>
</feature>
<dbReference type="GO" id="GO:0004190">
    <property type="term" value="F:aspartic-type endopeptidase activity"/>
    <property type="evidence" value="ECO:0007669"/>
    <property type="project" value="InterPro"/>
</dbReference>
<dbReference type="InterPro" id="IPR000477">
    <property type="entry name" value="RT_dom"/>
</dbReference>
<dbReference type="SUPFAM" id="SSF56672">
    <property type="entry name" value="DNA/RNA polymerases"/>
    <property type="match status" value="1"/>
</dbReference>
<keyword evidence="1" id="KW-0378">Hydrolase</keyword>
<name>A0A0C2FFD0_9BILA</name>
<dbReference type="Pfam" id="PF18701">
    <property type="entry name" value="DUF5641"/>
    <property type="match status" value="1"/>
</dbReference>
<dbReference type="Pfam" id="PF00078">
    <property type="entry name" value="RVT_1"/>
    <property type="match status" value="1"/>
</dbReference>
<gene>
    <name evidence="4" type="ORF">ANCDUO_22627</name>
</gene>
<dbReference type="InterPro" id="IPR040676">
    <property type="entry name" value="DUF5641"/>
</dbReference>
<feature type="compositionally biased region" description="Polar residues" evidence="2">
    <location>
        <begin position="499"/>
        <end position="519"/>
    </location>
</feature>
<dbReference type="PROSITE" id="PS00141">
    <property type="entry name" value="ASP_PROTEASE"/>
    <property type="match status" value="1"/>
</dbReference>
<protein>
    <submittedName>
        <fullName evidence="4">Pao retrotransposon peptidase</fullName>
    </submittedName>
</protein>
<dbReference type="Proteomes" id="UP000054047">
    <property type="component" value="Unassembled WGS sequence"/>
</dbReference>
<dbReference type="Gene3D" id="3.10.10.10">
    <property type="entry name" value="HIV Type 1 Reverse Transcriptase, subunit A, domain 1"/>
    <property type="match status" value="1"/>
</dbReference>
<dbReference type="Pfam" id="PF03564">
    <property type="entry name" value="DUF1759"/>
    <property type="match status" value="1"/>
</dbReference>
<dbReference type="InterPro" id="IPR041588">
    <property type="entry name" value="Integrase_H2C2"/>
</dbReference>
<dbReference type="InterPro" id="IPR043128">
    <property type="entry name" value="Rev_trsase/Diguanyl_cyclase"/>
</dbReference>
<evidence type="ECO:0000313" key="5">
    <source>
        <dbReference type="Proteomes" id="UP000054047"/>
    </source>
</evidence>
<dbReference type="PANTHER" id="PTHR47331:SF1">
    <property type="entry name" value="GAG-LIKE PROTEIN"/>
    <property type="match status" value="1"/>
</dbReference>
<dbReference type="OrthoDB" id="6020750at2759"/>
<dbReference type="PROSITE" id="PS50175">
    <property type="entry name" value="ASP_PROT_RETROV"/>
    <property type="match status" value="1"/>
</dbReference>
<keyword evidence="5" id="KW-1185">Reference proteome</keyword>